<gene>
    <name evidence="1" type="ORF">POM88_052887</name>
</gene>
<evidence type="ECO:0000313" key="1">
    <source>
        <dbReference type="EMBL" id="KAK1353049.1"/>
    </source>
</evidence>
<dbReference type="Proteomes" id="UP001237642">
    <property type="component" value="Unassembled WGS sequence"/>
</dbReference>
<organism evidence="1 2">
    <name type="scientific">Heracleum sosnowskyi</name>
    <dbReference type="NCBI Taxonomy" id="360622"/>
    <lineage>
        <taxon>Eukaryota</taxon>
        <taxon>Viridiplantae</taxon>
        <taxon>Streptophyta</taxon>
        <taxon>Embryophyta</taxon>
        <taxon>Tracheophyta</taxon>
        <taxon>Spermatophyta</taxon>
        <taxon>Magnoliopsida</taxon>
        <taxon>eudicotyledons</taxon>
        <taxon>Gunneridae</taxon>
        <taxon>Pentapetalae</taxon>
        <taxon>asterids</taxon>
        <taxon>campanulids</taxon>
        <taxon>Apiales</taxon>
        <taxon>Apiaceae</taxon>
        <taxon>Apioideae</taxon>
        <taxon>apioid superclade</taxon>
        <taxon>Tordylieae</taxon>
        <taxon>Tordyliinae</taxon>
        <taxon>Heracleum</taxon>
    </lineage>
</organism>
<comment type="caution">
    <text evidence="1">The sequence shown here is derived from an EMBL/GenBank/DDBJ whole genome shotgun (WGS) entry which is preliminary data.</text>
</comment>
<dbReference type="PANTHER" id="PTHR35729">
    <property type="entry name" value="T1B9.12 PROTEIN"/>
    <property type="match status" value="1"/>
</dbReference>
<proteinExistence type="predicted"/>
<accession>A0AAD8GRA3</accession>
<reference evidence="1" key="1">
    <citation type="submission" date="2023-02" db="EMBL/GenBank/DDBJ databases">
        <title>Genome of toxic invasive species Heracleum sosnowskyi carries increased number of genes despite the absence of recent whole-genome duplications.</title>
        <authorList>
            <person name="Schelkunov M."/>
            <person name="Shtratnikova V."/>
            <person name="Makarenko M."/>
            <person name="Klepikova A."/>
            <person name="Omelchenko D."/>
            <person name="Novikova G."/>
            <person name="Obukhova E."/>
            <person name="Bogdanov V."/>
            <person name="Penin A."/>
            <person name="Logacheva M."/>
        </authorList>
    </citation>
    <scope>NUCLEOTIDE SEQUENCE</scope>
    <source>
        <strain evidence="1">Hsosn_3</strain>
        <tissue evidence="1">Leaf</tissue>
    </source>
</reference>
<keyword evidence="2" id="KW-1185">Reference proteome</keyword>
<evidence type="ECO:0000313" key="2">
    <source>
        <dbReference type="Proteomes" id="UP001237642"/>
    </source>
</evidence>
<sequence>MQLSNSAKSQTHCTAVAEQQCLQVPPALQQWLQGCCSGYWLHCTKIKLKIRIFFITSSILDLTIVGLEVMDGDSSVQVLHPQYLKTCSKLSLYLGSVVYLLGYAEKRELTVGEGKVVIARDNFIKLSTDGVMWSPGSAGYDVHGNLAFMVCDPMAISA</sequence>
<reference evidence="1" key="2">
    <citation type="submission" date="2023-05" db="EMBL/GenBank/DDBJ databases">
        <authorList>
            <person name="Schelkunov M.I."/>
        </authorList>
    </citation>
    <scope>NUCLEOTIDE SEQUENCE</scope>
    <source>
        <strain evidence="1">Hsosn_3</strain>
        <tissue evidence="1">Leaf</tissue>
    </source>
</reference>
<dbReference type="EMBL" id="JAUIZM010000014">
    <property type="protein sequence ID" value="KAK1353049.1"/>
    <property type="molecule type" value="Genomic_DNA"/>
</dbReference>
<name>A0AAD8GRA3_9APIA</name>
<dbReference type="PANTHER" id="PTHR35729:SF1">
    <property type="entry name" value="T1B9.12 PROTEIN"/>
    <property type="match status" value="1"/>
</dbReference>
<dbReference type="AlphaFoldDB" id="A0AAD8GRA3"/>
<protein>
    <submittedName>
        <fullName evidence="1">Uncharacterized protein</fullName>
    </submittedName>
</protein>